<dbReference type="PANTHER" id="PTHR34136">
    <property type="match status" value="1"/>
</dbReference>
<dbReference type="Proteomes" id="UP000748752">
    <property type="component" value="Unassembled WGS sequence"/>
</dbReference>
<dbReference type="Pfam" id="PF02397">
    <property type="entry name" value="Bac_transf"/>
    <property type="match status" value="1"/>
</dbReference>
<dbReference type="EMBL" id="NRRV01000052">
    <property type="protein sequence ID" value="MBK1632618.1"/>
    <property type="molecule type" value="Genomic_DNA"/>
</dbReference>
<evidence type="ECO:0000256" key="2">
    <source>
        <dbReference type="ARBA" id="ARBA00022679"/>
    </source>
</evidence>
<proteinExistence type="predicted"/>
<dbReference type="RefSeq" id="WP_200240332.1">
    <property type="nucleotide sequence ID" value="NZ_NRRV01000052.1"/>
</dbReference>
<evidence type="ECO:0000313" key="5">
    <source>
        <dbReference type="Proteomes" id="UP000748752"/>
    </source>
</evidence>
<dbReference type="NCBIfam" id="TIGR00696">
    <property type="entry name" value="wecG_tagA_cpsF"/>
    <property type="match status" value="1"/>
</dbReference>
<dbReference type="Pfam" id="PF03808">
    <property type="entry name" value="Glyco_tran_WecG"/>
    <property type="match status" value="1"/>
</dbReference>
<sequence>MARQALKIPGPLGQRMRGRWRLSIRRSLLPAVRFFADVIPRLLDITVAAGLLLVLSPVVLVRATASIWQTGRLFDAEDLVGRFRSRIQRLAFAGHGPARGLGVWLSVLKGDLAMVGPRPLTAAEAVAVPAADAVRFAVRPGLVSPFGVKRKVGIAHVGESRLDRDFVYGQSVKGDLGLAARSVLNGILGGDGTGRAMPRVLNFFGIPIQNTSMAEAVDWLMAASDPSDPGRRASRQLAFVNPDCLNIAWRDADYRDALLASARVLPDGIGIHIGCRMQGLALRENVNGTDLFPLLCAAAAQQSRSLFLLGARPGIAAAAAEHMQQRYPALRVAGTRDGYFDAADEPAVIEQINQSGADILLVAFGAPRQDLWLQQHRQALKPPVRMGVGGLFDFYSGRIQRAPVWMREIGLEWAYRLLQEPGRMWRRYVIGNPLFLYRVWRQMQAPERFALPAAARAPEIARPAGVAGMAP</sequence>
<reference evidence="4 5" key="1">
    <citation type="journal article" date="2020" name="Microorganisms">
        <title>Osmotic Adaptation and Compatible Solute Biosynthesis of Phototrophic Bacteria as Revealed from Genome Analyses.</title>
        <authorList>
            <person name="Imhoff J.F."/>
            <person name="Rahn T."/>
            <person name="Kunzel S."/>
            <person name="Keller A."/>
            <person name="Neulinger S.C."/>
        </authorList>
    </citation>
    <scope>NUCLEOTIDE SEQUENCE [LARGE SCALE GENOMIC DNA]</scope>
    <source>
        <strain evidence="4 5">DSM 6210</strain>
    </source>
</reference>
<dbReference type="PANTHER" id="PTHR34136:SF1">
    <property type="entry name" value="UDP-N-ACETYL-D-MANNOSAMINURONIC ACID TRANSFERASE"/>
    <property type="match status" value="1"/>
</dbReference>
<keyword evidence="2" id="KW-0808">Transferase</keyword>
<comment type="caution">
    <text evidence="4">The sequence shown here is derived from an EMBL/GenBank/DDBJ whole genome shotgun (WGS) entry which is preliminary data.</text>
</comment>
<feature type="domain" description="Bacterial sugar transferase" evidence="3">
    <location>
        <begin position="105"/>
        <end position="183"/>
    </location>
</feature>
<evidence type="ECO:0000259" key="3">
    <source>
        <dbReference type="Pfam" id="PF02397"/>
    </source>
</evidence>
<keyword evidence="1" id="KW-0328">Glycosyltransferase</keyword>
<evidence type="ECO:0000256" key="1">
    <source>
        <dbReference type="ARBA" id="ARBA00022676"/>
    </source>
</evidence>
<name>A0ABS1CL96_9GAMM</name>
<accession>A0ABS1CL96</accession>
<dbReference type="CDD" id="cd06533">
    <property type="entry name" value="Glyco_transf_WecG_TagA"/>
    <property type="match status" value="1"/>
</dbReference>
<dbReference type="InterPro" id="IPR004629">
    <property type="entry name" value="WecG_TagA_CpsF"/>
</dbReference>
<organism evidence="4 5">
    <name type="scientific">Thiohalocapsa halophila</name>
    <dbReference type="NCBI Taxonomy" id="69359"/>
    <lineage>
        <taxon>Bacteria</taxon>
        <taxon>Pseudomonadati</taxon>
        <taxon>Pseudomonadota</taxon>
        <taxon>Gammaproteobacteria</taxon>
        <taxon>Chromatiales</taxon>
        <taxon>Chromatiaceae</taxon>
        <taxon>Thiohalocapsa</taxon>
    </lineage>
</organism>
<protein>
    <submittedName>
        <fullName evidence="4">Glycosyltransferase</fullName>
    </submittedName>
</protein>
<evidence type="ECO:0000313" key="4">
    <source>
        <dbReference type="EMBL" id="MBK1632618.1"/>
    </source>
</evidence>
<gene>
    <name evidence="4" type="ORF">CKO31_18095</name>
</gene>
<keyword evidence="5" id="KW-1185">Reference proteome</keyword>
<dbReference type="InterPro" id="IPR003362">
    <property type="entry name" value="Bact_transf"/>
</dbReference>